<evidence type="ECO:0000256" key="1">
    <source>
        <dbReference type="SAM" id="MobiDB-lite"/>
    </source>
</evidence>
<feature type="compositionally biased region" description="Low complexity" evidence="1">
    <location>
        <begin position="25"/>
        <end position="46"/>
    </location>
</feature>
<feature type="region of interest" description="Disordered" evidence="1">
    <location>
        <begin position="22"/>
        <end position="46"/>
    </location>
</feature>
<accession>A0A3R5XUV2</accession>
<organism evidence="2 3">
    <name type="scientific">Ornithobacterium rhinotracheale</name>
    <dbReference type="NCBI Taxonomy" id="28251"/>
    <lineage>
        <taxon>Bacteria</taxon>
        <taxon>Pseudomonadati</taxon>
        <taxon>Bacteroidota</taxon>
        <taxon>Flavobacteriia</taxon>
        <taxon>Flavobacteriales</taxon>
        <taxon>Weeksellaceae</taxon>
        <taxon>Ornithobacterium</taxon>
    </lineage>
</organism>
<dbReference type="Proteomes" id="UP000287701">
    <property type="component" value="Chromosome"/>
</dbReference>
<sequence length="125" mass="12746">MKKVLLPLVAVVAFTFTSCEKKADQQPADAQAQVEPAEGAEAAAPEVAEVNADEAAAQKALEEAQKALEALKANGGDEAAVQAAEEQVAELQKKLDELKASQTAAPAEGEAAPEAVAQPEAPAAE</sequence>
<reference evidence="2 3" key="1">
    <citation type="submission" date="2019-01" db="EMBL/GenBank/DDBJ databases">
        <title>Whole Genome of Ornithobacterium rhinotracheale FARPER-174b.</title>
        <authorList>
            <person name="Tataje-Lavanda L.A."/>
            <person name="Montalvan A."/>
            <person name="Montesinos R."/>
            <person name="Zimic M."/>
            <person name="Fernandez-Sanchez M."/>
            <person name="Fernandez-Diaz M."/>
        </authorList>
    </citation>
    <scope>NUCLEOTIDE SEQUENCE [LARGE SCALE GENOMIC DNA]</scope>
    <source>
        <strain evidence="2 3">FARPER-174b</strain>
    </source>
</reference>
<dbReference type="RefSeq" id="WP_128501557.1">
    <property type="nucleotide sequence ID" value="NZ_CP035107.1"/>
</dbReference>
<feature type="compositionally biased region" description="Low complexity" evidence="1">
    <location>
        <begin position="104"/>
        <end position="125"/>
    </location>
</feature>
<dbReference type="EMBL" id="CP035107">
    <property type="protein sequence ID" value="QAR31110.1"/>
    <property type="molecule type" value="Genomic_DNA"/>
</dbReference>
<feature type="region of interest" description="Disordered" evidence="1">
    <location>
        <begin position="99"/>
        <end position="125"/>
    </location>
</feature>
<evidence type="ECO:0000313" key="2">
    <source>
        <dbReference type="EMBL" id="QAR31110.1"/>
    </source>
</evidence>
<dbReference type="PROSITE" id="PS51257">
    <property type="entry name" value="PROKAR_LIPOPROTEIN"/>
    <property type="match status" value="1"/>
</dbReference>
<name>A0A3R5XUV2_ORNRH</name>
<evidence type="ECO:0000313" key="3">
    <source>
        <dbReference type="Proteomes" id="UP000287701"/>
    </source>
</evidence>
<proteinExistence type="predicted"/>
<gene>
    <name evidence="2" type="ORF">EQP59_07080</name>
</gene>
<protein>
    <recommendedName>
        <fullName evidence="4">Lipoprotein</fullName>
    </recommendedName>
</protein>
<dbReference type="AlphaFoldDB" id="A0A3R5XUV2"/>
<evidence type="ECO:0008006" key="4">
    <source>
        <dbReference type="Google" id="ProtNLM"/>
    </source>
</evidence>